<dbReference type="Proteomes" id="UP000075583">
    <property type="component" value="Unassembled WGS sequence"/>
</dbReference>
<dbReference type="STRING" id="279360.MB14_10630"/>
<dbReference type="Gene3D" id="3.30.565.10">
    <property type="entry name" value="Histidine kinase-like ATPase, C-terminal domain"/>
    <property type="match status" value="1"/>
</dbReference>
<protein>
    <submittedName>
        <fullName evidence="1">Uncharacterized protein</fullName>
    </submittedName>
</protein>
<gene>
    <name evidence="1" type="ORF">MB14_10630</name>
</gene>
<dbReference type="OrthoDB" id="2047848at2"/>
<accession>A0A150WZN9</accession>
<dbReference type="RefSeq" id="WP_062593805.1">
    <property type="nucleotide sequence ID" value="NZ_LQZQ01000050.1"/>
</dbReference>
<sequence length="299" mass="34418">MSWFSKSERIELPIFLKTDYLGFNFLSELHKFTSSKGKYKLDFQNVEWLEANLCAVLGAIIETNKAQGSDFEFINLNDRYIENTLRNNGFLNYIKQAHATPSKTHSGIPFRTFDLKDEEELEEYIYKYVLLAREVPNMSAGAKRKIFRSIFEVYQNSVMHSGANQVFVCGQFYKFKGRMALTMVEVGHTFKHNVTSHKPEYRSYDGVKSIEWAVKSGNTTKPNNETGGLGLDLIRSFLKLNNGKLQIRSADGYWEEKKGVKFVSSCSSNFEGSIVNIEFNLRDTNEYYTPEEIDIKSIL</sequence>
<evidence type="ECO:0000313" key="1">
    <source>
        <dbReference type="EMBL" id="KYG71762.1"/>
    </source>
</evidence>
<dbReference type="EMBL" id="LQZQ01000050">
    <property type="protein sequence ID" value="KYG71762.1"/>
    <property type="molecule type" value="Genomic_DNA"/>
</dbReference>
<dbReference type="InterPro" id="IPR036890">
    <property type="entry name" value="HATPase_C_sf"/>
</dbReference>
<name>A0A150WZN9_ROSEK</name>
<reference evidence="1" key="1">
    <citation type="submission" date="2016-01" db="EMBL/GenBank/DDBJ databases">
        <title>Genome sequencing of Roseivirga ehrenbergii KMM 6017.</title>
        <authorList>
            <person name="Selvaratnam C."/>
            <person name="Thevarajoo S."/>
            <person name="Goh K.M."/>
            <person name="Ee R."/>
            <person name="Chan K.-G."/>
            <person name="Chong C.S."/>
        </authorList>
    </citation>
    <scope>NUCLEOTIDE SEQUENCE [LARGE SCALE GENOMIC DNA]</scope>
    <source>
        <strain evidence="1">KMM 6017</strain>
    </source>
</reference>
<proteinExistence type="predicted"/>
<evidence type="ECO:0000313" key="2">
    <source>
        <dbReference type="Proteomes" id="UP000075583"/>
    </source>
</evidence>
<comment type="caution">
    <text evidence="1">The sequence shown here is derived from an EMBL/GenBank/DDBJ whole genome shotgun (WGS) entry which is preliminary data.</text>
</comment>
<organism evidence="1 2">
    <name type="scientific">Roseivirga ehrenbergii (strain DSM 102268 / JCM 13514 / KCTC 12282 / NCIMB 14502 / KMM 6017)</name>
    <dbReference type="NCBI Taxonomy" id="279360"/>
    <lineage>
        <taxon>Bacteria</taxon>
        <taxon>Pseudomonadati</taxon>
        <taxon>Bacteroidota</taxon>
        <taxon>Cytophagia</taxon>
        <taxon>Cytophagales</taxon>
        <taxon>Roseivirgaceae</taxon>
        <taxon>Roseivirga</taxon>
    </lineage>
</organism>
<dbReference type="AlphaFoldDB" id="A0A150WZN9"/>
<keyword evidence="2" id="KW-1185">Reference proteome</keyword>